<keyword evidence="2" id="KW-0808">Transferase</keyword>
<dbReference type="RefSeq" id="WP_115246058.1">
    <property type="nucleotide sequence ID" value="NZ_UHFG01000004.1"/>
</dbReference>
<sequence>MSYKALLEAGEPVYQKTERFHHYKNPTTSERYFSNYLSYYRMPTVVELKEDLAYLAKEQENYDSDYAFVFFEENQELSADLKVFLEEKGFDFEKHLIYTNSRNQLNLTWHDSDSISIEPLSEATFSDYLAYKYEGYLDYGETYANQMQAYNESYLRTEGSAIYLALDKGSIVGDITAWKCGDYIEMDDFYVKEAYRGRGIGTNLQYRASQDYQKVILISEEENRAMYEHQGYQEVAYYWTVLKSPREK</sequence>
<dbReference type="GO" id="GO:0016747">
    <property type="term" value="F:acyltransferase activity, transferring groups other than amino-acyl groups"/>
    <property type="evidence" value="ECO:0007669"/>
    <property type="project" value="InterPro"/>
</dbReference>
<dbReference type="Proteomes" id="UP000254797">
    <property type="component" value="Unassembled WGS sequence"/>
</dbReference>
<feature type="domain" description="N-acetyltransferase" evidence="1">
    <location>
        <begin position="115"/>
        <end position="248"/>
    </location>
</feature>
<evidence type="ECO:0000259" key="1">
    <source>
        <dbReference type="PROSITE" id="PS51186"/>
    </source>
</evidence>
<dbReference type="SUPFAM" id="SSF55729">
    <property type="entry name" value="Acyl-CoA N-acyltransferases (Nat)"/>
    <property type="match status" value="1"/>
</dbReference>
<evidence type="ECO:0000313" key="2">
    <source>
        <dbReference type="EMBL" id="SUN49649.1"/>
    </source>
</evidence>
<dbReference type="EMBL" id="UHFG01000004">
    <property type="protein sequence ID" value="SUN49649.1"/>
    <property type="molecule type" value="Genomic_DNA"/>
</dbReference>
<dbReference type="Gene3D" id="3.40.630.30">
    <property type="match status" value="1"/>
</dbReference>
<reference evidence="2 3" key="1">
    <citation type="submission" date="2018-06" db="EMBL/GenBank/DDBJ databases">
        <authorList>
            <consortium name="Pathogen Informatics"/>
            <person name="Doyle S."/>
        </authorList>
    </citation>
    <scope>NUCLEOTIDE SEQUENCE [LARGE SCALE GENOMIC DNA]</scope>
    <source>
        <strain evidence="2 3">NCTC4670</strain>
    </source>
</reference>
<name>A0A380JUU2_STRDY</name>
<dbReference type="Pfam" id="PF13508">
    <property type="entry name" value="Acetyltransf_7"/>
    <property type="match status" value="1"/>
</dbReference>
<dbReference type="InterPro" id="IPR016181">
    <property type="entry name" value="Acyl_CoA_acyltransferase"/>
</dbReference>
<proteinExistence type="predicted"/>
<accession>A0A380JUU2</accession>
<dbReference type="InterPro" id="IPR000182">
    <property type="entry name" value="GNAT_dom"/>
</dbReference>
<protein>
    <submittedName>
        <fullName evidence="2">Acetyl transferase GNAT family</fullName>
    </submittedName>
</protein>
<evidence type="ECO:0000313" key="3">
    <source>
        <dbReference type="Proteomes" id="UP000254797"/>
    </source>
</evidence>
<dbReference type="Pfam" id="PF18467">
    <property type="entry name" value="DUF5613"/>
    <property type="match status" value="1"/>
</dbReference>
<dbReference type="AlphaFoldDB" id="A0A380JUU2"/>
<organism evidence="2 3">
    <name type="scientific">Streptococcus dysgalactiae subsp. dysgalactiae</name>
    <dbReference type="NCBI Taxonomy" id="99822"/>
    <lineage>
        <taxon>Bacteria</taxon>
        <taxon>Bacillati</taxon>
        <taxon>Bacillota</taxon>
        <taxon>Bacilli</taxon>
        <taxon>Lactobacillales</taxon>
        <taxon>Streptococcaceae</taxon>
        <taxon>Streptococcus</taxon>
    </lineage>
</organism>
<dbReference type="InterPro" id="IPR040549">
    <property type="entry name" value="DUF5613"/>
</dbReference>
<dbReference type="CDD" id="cd04301">
    <property type="entry name" value="NAT_SF"/>
    <property type="match status" value="1"/>
</dbReference>
<dbReference type="PROSITE" id="PS51186">
    <property type="entry name" value="GNAT"/>
    <property type="match status" value="1"/>
</dbReference>
<gene>
    <name evidence="2" type="ORF">NCTC4670_00991</name>
</gene>